<dbReference type="Proteomes" id="UP000886339">
    <property type="component" value="Unassembled WGS sequence"/>
</dbReference>
<dbReference type="Gene3D" id="3.30.2010.10">
    <property type="entry name" value="Metalloproteases ('zincins'), catalytic domain"/>
    <property type="match status" value="1"/>
</dbReference>
<evidence type="ECO:0000256" key="2">
    <source>
        <dbReference type="ARBA" id="ARBA00022723"/>
    </source>
</evidence>
<evidence type="ECO:0000259" key="8">
    <source>
        <dbReference type="Pfam" id="PF01435"/>
    </source>
</evidence>
<comment type="cofactor">
    <cofactor evidence="6">
        <name>Zn(2+)</name>
        <dbReference type="ChEBI" id="CHEBI:29105"/>
    </cofactor>
    <text evidence="6">Binds 1 zinc ion per subunit.</text>
</comment>
<dbReference type="GO" id="GO:0004222">
    <property type="term" value="F:metalloendopeptidase activity"/>
    <property type="evidence" value="ECO:0007669"/>
    <property type="project" value="InterPro"/>
</dbReference>
<gene>
    <name evidence="9" type="ORF">ENJ12_03490</name>
</gene>
<proteinExistence type="inferred from homology"/>
<organism evidence="9">
    <name type="scientific">Thiolapillus brandeum</name>
    <dbReference type="NCBI Taxonomy" id="1076588"/>
    <lineage>
        <taxon>Bacteria</taxon>
        <taxon>Pseudomonadati</taxon>
        <taxon>Pseudomonadota</taxon>
        <taxon>Gammaproteobacteria</taxon>
        <taxon>Chromatiales</taxon>
        <taxon>Sedimenticolaceae</taxon>
        <taxon>Thiolapillus</taxon>
    </lineage>
</organism>
<evidence type="ECO:0000256" key="5">
    <source>
        <dbReference type="ARBA" id="ARBA00023049"/>
    </source>
</evidence>
<keyword evidence="7" id="KW-0732">Signal</keyword>
<evidence type="ECO:0000256" key="7">
    <source>
        <dbReference type="SAM" id="SignalP"/>
    </source>
</evidence>
<dbReference type="PANTHER" id="PTHR22726:SF1">
    <property type="entry name" value="METALLOENDOPEPTIDASE OMA1, MITOCHONDRIAL"/>
    <property type="match status" value="1"/>
</dbReference>
<dbReference type="GO" id="GO:0046872">
    <property type="term" value="F:metal ion binding"/>
    <property type="evidence" value="ECO:0007669"/>
    <property type="project" value="UniProtKB-KW"/>
</dbReference>
<dbReference type="Pfam" id="PF01435">
    <property type="entry name" value="Peptidase_M48"/>
    <property type="match status" value="1"/>
</dbReference>
<dbReference type="InterPro" id="IPR001915">
    <property type="entry name" value="Peptidase_M48"/>
</dbReference>
<feature type="domain" description="Peptidase M48" evidence="8">
    <location>
        <begin position="65"/>
        <end position="251"/>
    </location>
</feature>
<dbReference type="EMBL" id="DRLF01000131">
    <property type="protein sequence ID" value="HEC05886.1"/>
    <property type="molecule type" value="Genomic_DNA"/>
</dbReference>
<comment type="caution">
    <text evidence="9">The sequence shown here is derived from an EMBL/GenBank/DDBJ whole genome shotgun (WGS) entry which is preliminary data.</text>
</comment>
<keyword evidence="3 6" id="KW-0378">Hydrolase</keyword>
<comment type="similarity">
    <text evidence="6">Belongs to the peptidase M48 family.</text>
</comment>
<dbReference type="PANTHER" id="PTHR22726">
    <property type="entry name" value="METALLOENDOPEPTIDASE OMA1"/>
    <property type="match status" value="1"/>
</dbReference>
<keyword evidence="4 6" id="KW-0862">Zinc</keyword>
<keyword evidence="5 6" id="KW-0482">Metalloprotease</keyword>
<reference evidence="9" key="1">
    <citation type="journal article" date="2020" name="mSystems">
        <title>Genome- and Community-Level Interaction Insights into Carbon Utilization and Element Cycling Functions of Hydrothermarchaeota in Hydrothermal Sediment.</title>
        <authorList>
            <person name="Zhou Z."/>
            <person name="Liu Y."/>
            <person name="Xu W."/>
            <person name="Pan J."/>
            <person name="Luo Z.H."/>
            <person name="Li M."/>
        </authorList>
    </citation>
    <scope>NUCLEOTIDE SEQUENCE [LARGE SCALE GENOMIC DNA]</scope>
    <source>
        <strain evidence="9">HyVt-458</strain>
    </source>
</reference>
<evidence type="ECO:0000256" key="4">
    <source>
        <dbReference type="ARBA" id="ARBA00022833"/>
    </source>
</evidence>
<evidence type="ECO:0000256" key="3">
    <source>
        <dbReference type="ARBA" id="ARBA00022801"/>
    </source>
</evidence>
<dbReference type="CDD" id="cd07331">
    <property type="entry name" value="M48C_Oma1_like"/>
    <property type="match status" value="1"/>
</dbReference>
<name>A0A831WET7_9GAMM</name>
<keyword evidence="2" id="KW-0479">Metal-binding</keyword>
<dbReference type="GO" id="GO:0051603">
    <property type="term" value="P:proteolysis involved in protein catabolic process"/>
    <property type="evidence" value="ECO:0007669"/>
    <property type="project" value="TreeGrafter"/>
</dbReference>
<dbReference type="AlphaFoldDB" id="A0A831WET7"/>
<feature type="chain" id="PRO_5032861190" evidence="7">
    <location>
        <begin position="20"/>
        <end position="272"/>
    </location>
</feature>
<feature type="signal peptide" evidence="7">
    <location>
        <begin position="1"/>
        <end position="19"/>
    </location>
</feature>
<keyword evidence="1 6" id="KW-0645">Protease</keyword>
<evidence type="ECO:0000313" key="9">
    <source>
        <dbReference type="EMBL" id="HEC05886.1"/>
    </source>
</evidence>
<evidence type="ECO:0000256" key="6">
    <source>
        <dbReference type="RuleBase" id="RU003983"/>
    </source>
</evidence>
<sequence length="272" mass="29863">MIRSLVFLISTAILMAACATSPTGRSQLMLVSPNQAVKASASAYPEKLKKYAEEGKLNTKPKMLERVKRITGQLIVEAEKMYPEAKQWDWEVALIDEPDTVNAWCMAGGKMAIYTGLIEKVKPTDDELAQVMAHEISHALANHVAEQMSVAMASQIGLAVLSATALKDNRYRSAALTGAALAATLAVSLPYSRAAEREADRIGIEIAARAGFNPYAAASLWKKMAKVNKGAPPEFLNTHPAAASREKTLLELAPKMMKYYHPNEHHLRYRFH</sequence>
<evidence type="ECO:0000256" key="1">
    <source>
        <dbReference type="ARBA" id="ARBA00022670"/>
    </source>
</evidence>
<dbReference type="InterPro" id="IPR051156">
    <property type="entry name" value="Mito/Outer_Membr_Metalloprot"/>
</dbReference>
<dbReference type="PROSITE" id="PS51257">
    <property type="entry name" value="PROKAR_LIPOPROTEIN"/>
    <property type="match status" value="1"/>
</dbReference>
<accession>A0A831WET7</accession>
<dbReference type="GO" id="GO:0016020">
    <property type="term" value="C:membrane"/>
    <property type="evidence" value="ECO:0007669"/>
    <property type="project" value="TreeGrafter"/>
</dbReference>
<protein>
    <submittedName>
        <fullName evidence="9">M48 family peptidase</fullName>
    </submittedName>
</protein>